<dbReference type="SUPFAM" id="SSF51316">
    <property type="entry name" value="Mss4-like"/>
    <property type="match status" value="1"/>
</dbReference>
<evidence type="ECO:0000256" key="4">
    <source>
        <dbReference type="ARBA" id="ARBA00023239"/>
    </source>
</evidence>
<dbReference type="Proteomes" id="UP001150830">
    <property type="component" value="Unassembled WGS sequence"/>
</dbReference>
<evidence type="ECO:0000259" key="5">
    <source>
        <dbReference type="PROSITE" id="PS51891"/>
    </source>
</evidence>
<sequence>MIKAVCHCQSVVLEIHTESLVQVHCHCKDCQRAHGAAYVSSSIYPAAAVRQICGELVEFILERTPRLRCAQCGMHMYSELSAINLRSVNAYALPDGAFQPQFHVQCQDAVHPLADQLPHYKAFPASFGGSDEMMEW</sequence>
<feature type="domain" description="CENP-V/GFA" evidence="5">
    <location>
        <begin position="2"/>
        <end position="108"/>
    </location>
</feature>
<dbReference type="AlphaFoldDB" id="A0A9X3EFT0"/>
<dbReference type="PANTHER" id="PTHR33337">
    <property type="entry name" value="GFA DOMAIN-CONTAINING PROTEIN"/>
    <property type="match status" value="1"/>
</dbReference>
<accession>A0A9X3EFT0</accession>
<dbReference type="Gene3D" id="3.90.1590.10">
    <property type="entry name" value="glutathione-dependent formaldehyde- activating enzyme (gfa)"/>
    <property type="match status" value="1"/>
</dbReference>
<protein>
    <submittedName>
        <fullName evidence="6">GFA family protein</fullName>
    </submittedName>
</protein>
<keyword evidence="2" id="KW-0479">Metal-binding</keyword>
<evidence type="ECO:0000313" key="7">
    <source>
        <dbReference type="Proteomes" id="UP001150830"/>
    </source>
</evidence>
<name>A0A9X3EFT0_9GAMM</name>
<proteinExistence type="inferred from homology"/>
<comment type="caution">
    <text evidence="6">The sequence shown here is derived from an EMBL/GenBank/DDBJ whole genome shotgun (WGS) entry which is preliminary data.</text>
</comment>
<dbReference type="GO" id="GO:0046872">
    <property type="term" value="F:metal ion binding"/>
    <property type="evidence" value="ECO:0007669"/>
    <property type="project" value="UniProtKB-KW"/>
</dbReference>
<dbReference type="RefSeq" id="WP_283174965.1">
    <property type="nucleotide sequence ID" value="NZ_JAPNOA010000056.1"/>
</dbReference>
<dbReference type="GO" id="GO:0016846">
    <property type="term" value="F:carbon-sulfur lyase activity"/>
    <property type="evidence" value="ECO:0007669"/>
    <property type="project" value="InterPro"/>
</dbReference>
<organism evidence="6 7">
    <name type="scientific">Parathalassolituus penaei</name>
    <dbReference type="NCBI Taxonomy" id="2997323"/>
    <lineage>
        <taxon>Bacteria</taxon>
        <taxon>Pseudomonadati</taxon>
        <taxon>Pseudomonadota</taxon>
        <taxon>Gammaproteobacteria</taxon>
        <taxon>Oceanospirillales</taxon>
        <taxon>Oceanospirillaceae</taxon>
        <taxon>Parathalassolituus</taxon>
    </lineage>
</organism>
<evidence type="ECO:0000313" key="6">
    <source>
        <dbReference type="EMBL" id="MCY0966767.1"/>
    </source>
</evidence>
<dbReference type="Pfam" id="PF04828">
    <property type="entry name" value="GFA"/>
    <property type="match status" value="1"/>
</dbReference>
<dbReference type="InterPro" id="IPR006913">
    <property type="entry name" value="CENP-V/GFA"/>
</dbReference>
<dbReference type="PANTHER" id="PTHR33337:SF40">
    <property type="entry name" value="CENP-V_GFA DOMAIN-CONTAINING PROTEIN-RELATED"/>
    <property type="match status" value="1"/>
</dbReference>
<comment type="similarity">
    <text evidence="1">Belongs to the Gfa family.</text>
</comment>
<dbReference type="InterPro" id="IPR011057">
    <property type="entry name" value="Mss4-like_sf"/>
</dbReference>
<keyword evidence="3" id="KW-0862">Zinc</keyword>
<keyword evidence="4" id="KW-0456">Lyase</keyword>
<gene>
    <name evidence="6" type="ORF">OUO13_16415</name>
</gene>
<evidence type="ECO:0000256" key="2">
    <source>
        <dbReference type="ARBA" id="ARBA00022723"/>
    </source>
</evidence>
<dbReference type="EMBL" id="JAPNOA010000056">
    <property type="protein sequence ID" value="MCY0966767.1"/>
    <property type="molecule type" value="Genomic_DNA"/>
</dbReference>
<keyword evidence="7" id="KW-1185">Reference proteome</keyword>
<evidence type="ECO:0000256" key="3">
    <source>
        <dbReference type="ARBA" id="ARBA00022833"/>
    </source>
</evidence>
<evidence type="ECO:0000256" key="1">
    <source>
        <dbReference type="ARBA" id="ARBA00005495"/>
    </source>
</evidence>
<dbReference type="PROSITE" id="PS51891">
    <property type="entry name" value="CENP_V_GFA"/>
    <property type="match status" value="1"/>
</dbReference>
<reference evidence="6" key="1">
    <citation type="submission" date="2022-11" db="EMBL/GenBank/DDBJ databases">
        <title>Parathalassolutuus dongxingensis gen. nov., sp. nov., a novel member of family Oceanospirillaceae isolated from a coastal shrimp pond in Guangxi, China.</title>
        <authorList>
            <person name="Chen H."/>
        </authorList>
    </citation>
    <scope>NUCLEOTIDE SEQUENCE</scope>
    <source>
        <strain evidence="6">G-43</strain>
    </source>
</reference>